<dbReference type="eggNOG" id="KOG0880">
    <property type="taxonomic scope" value="Eukaryota"/>
</dbReference>
<dbReference type="Gene3D" id="2.40.100.10">
    <property type="entry name" value="Cyclophilin-like"/>
    <property type="match status" value="1"/>
</dbReference>
<dbReference type="PANTHER" id="PTHR11071:SF561">
    <property type="entry name" value="PEPTIDYL-PROLYL CIS-TRANS ISOMERASE D-RELATED"/>
    <property type="match status" value="1"/>
</dbReference>
<dbReference type="PROSITE" id="PS50072">
    <property type="entry name" value="CSA_PPIASE_2"/>
    <property type="match status" value="1"/>
</dbReference>
<dbReference type="Pfam" id="PF00160">
    <property type="entry name" value="Pro_isomerase"/>
    <property type="match status" value="1"/>
</dbReference>
<organism evidence="6 7">
    <name type="scientific">Scheffersomyces stipitis (strain ATCC 58785 / CBS 6054 / NBRC 10063 / NRRL Y-11545)</name>
    <name type="common">Yeast</name>
    <name type="synonym">Pichia stipitis</name>
    <dbReference type="NCBI Taxonomy" id="322104"/>
    <lineage>
        <taxon>Eukaryota</taxon>
        <taxon>Fungi</taxon>
        <taxon>Dikarya</taxon>
        <taxon>Ascomycota</taxon>
        <taxon>Saccharomycotina</taxon>
        <taxon>Pichiomycetes</taxon>
        <taxon>Debaryomycetaceae</taxon>
        <taxon>Scheffersomyces</taxon>
    </lineage>
</organism>
<dbReference type="InterPro" id="IPR020892">
    <property type="entry name" value="Cyclophilin-type_PPIase_CS"/>
</dbReference>
<evidence type="ECO:0000313" key="6">
    <source>
        <dbReference type="EMBL" id="ABN65131.1"/>
    </source>
</evidence>
<dbReference type="STRING" id="322104.A3LQ11"/>
<protein>
    <recommendedName>
        <fullName evidence="4">Peptidyl-prolyl cis-trans isomerase</fullName>
        <shortName evidence="4">PPIase</shortName>
        <ecNumber evidence="4">5.2.1.8</ecNumber>
    </recommendedName>
</protein>
<gene>
    <name evidence="6" type="ORF">PICST_13387</name>
</gene>
<reference evidence="6 7" key="1">
    <citation type="journal article" date="2007" name="Nat. Biotechnol.">
        <title>Genome sequence of the lignocellulose-bioconverting and xylose-fermenting yeast Pichia stipitis.</title>
        <authorList>
            <person name="Jeffries T.W."/>
            <person name="Grigoriev I.V."/>
            <person name="Grimwood J."/>
            <person name="Laplaza J.M."/>
            <person name="Aerts A."/>
            <person name="Salamov A."/>
            <person name="Schmutz J."/>
            <person name="Lindquist E."/>
            <person name="Dehal P."/>
            <person name="Shapiro H."/>
            <person name="Jin Y.S."/>
            <person name="Passoth V."/>
            <person name="Richardson P.M."/>
        </authorList>
    </citation>
    <scope>NUCLEOTIDE SEQUENCE [LARGE SCALE GENOMIC DNA]</scope>
    <source>
        <strain evidence="7">ATCC 58785 / CBS 6054 / NBRC 10063 / NRRL Y-11545</strain>
    </source>
</reference>
<evidence type="ECO:0000313" key="7">
    <source>
        <dbReference type="Proteomes" id="UP000002258"/>
    </source>
</evidence>
<keyword evidence="3 4" id="KW-0413">Isomerase</keyword>
<dbReference type="InterPro" id="IPR024936">
    <property type="entry name" value="Cyclophilin-type_PPIase"/>
</dbReference>
<dbReference type="RefSeq" id="XP_001383160.1">
    <property type="nucleotide sequence ID" value="XM_001383123.1"/>
</dbReference>
<dbReference type="GO" id="GO:0006457">
    <property type="term" value="P:protein folding"/>
    <property type="evidence" value="ECO:0007669"/>
    <property type="project" value="InterPro"/>
</dbReference>
<dbReference type="GO" id="GO:0003755">
    <property type="term" value="F:peptidyl-prolyl cis-trans isomerase activity"/>
    <property type="evidence" value="ECO:0007669"/>
    <property type="project" value="UniProtKB-UniRule"/>
</dbReference>
<dbReference type="EC" id="5.2.1.8" evidence="4"/>
<accession>A3LQ11</accession>
<feature type="domain" description="PPIase cyclophilin-type" evidence="5">
    <location>
        <begin position="8"/>
        <end position="166"/>
    </location>
</feature>
<dbReference type="EMBL" id="CP000496">
    <property type="protein sequence ID" value="ABN65131.1"/>
    <property type="molecule type" value="Genomic_DNA"/>
</dbReference>
<dbReference type="OMA" id="ENHEITH"/>
<dbReference type="PANTHER" id="PTHR11071">
    <property type="entry name" value="PEPTIDYL-PROLYL CIS-TRANS ISOMERASE"/>
    <property type="match status" value="1"/>
</dbReference>
<evidence type="ECO:0000256" key="2">
    <source>
        <dbReference type="ARBA" id="ARBA00023110"/>
    </source>
</evidence>
<comment type="catalytic activity">
    <reaction evidence="1 4">
        <text>[protein]-peptidylproline (omega=180) = [protein]-peptidylproline (omega=0)</text>
        <dbReference type="Rhea" id="RHEA:16237"/>
        <dbReference type="Rhea" id="RHEA-COMP:10747"/>
        <dbReference type="Rhea" id="RHEA-COMP:10748"/>
        <dbReference type="ChEBI" id="CHEBI:83833"/>
        <dbReference type="ChEBI" id="CHEBI:83834"/>
        <dbReference type="EC" id="5.2.1.8"/>
    </reaction>
</comment>
<keyword evidence="7" id="KW-1185">Reference proteome</keyword>
<dbReference type="AlphaFoldDB" id="A3LQ11"/>
<evidence type="ECO:0000256" key="3">
    <source>
        <dbReference type="ARBA" id="ARBA00023235"/>
    </source>
</evidence>
<keyword evidence="2 4" id="KW-0697">Rotamase</keyword>
<dbReference type="InParanoid" id="A3LQ11"/>
<evidence type="ECO:0000256" key="1">
    <source>
        <dbReference type="ARBA" id="ARBA00000971"/>
    </source>
</evidence>
<dbReference type="GeneID" id="4837098"/>
<dbReference type="GO" id="GO:0016018">
    <property type="term" value="F:cyclosporin A binding"/>
    <property type="evidence" value="ECO:0007669"/>
    <property type="project" value="TreeGrafter"/>
</dbReference>
<dbReference type="HOGENOM" id="CLU_012062_4_2_1"/>
<comment type="function">
    <text evidence="4">PPIases accelerate the folding of proteins. It catalyzes the cis-trans isomerization of proline imidic peptide bonds in oligopeptides.</text>
</comment>
<dbReference type="InterPro" id="IPR029000">
    <property type="entry name" value="Cyclophilin-like_dom_sf"/>
</dbReference>
<dbReference type="GO" id="GO:0005783">
    <property type="term" value="C:endoplasmic reticulum"/>
    <property type="evidence" value="ECO:0007669"/>
    <property type="project" value="TreeGrafter"/>
</dbReference>
<dbReference type="PIRSF" id="PIRSF001467">
    <property type="entry name" value="Peptidylpro_ismrse"/>
    <property type="match status" value="1"/>
</dbReference>
<evidence type="ECO:0000256" key="4">
    <source>
        <dbReference type="RuleBase" id="RU363019"/>
    </source>
</evidence>
<feature type="non-terminal residue" evidence="6">
    <location>
        <position position="169"/>
    </location>
</feature>
<dbReference type="InterPro" id="IPR002130">
    <property type="entry name" value="Cyclophilin-type_PPIase_dom"/>
</dbReference>
<sequence>PPITNKVYFDITEDGKPLGRITIGLFGTVVPKTVENFRQLAISKDPKFGYTGSIFHRVINKFMLQGGDYETGQGYGGKSIYGGKFNDENFELKHDRKYRLSMANSGRNTNGSQFFITTVLTSWLDGKHVVFGEVVDGFDVVDYIENVKTSHGDRPVKEIKIAESGEIEV</sequence>
<dbReference type="GO" id="GO:0000324">
    <property type="term" value="C:fungal-type vacuole"/>
    <property type="evidence" value="ECO:0007669"/>
    <property type="project" value="TreeGrafter"/>
</dbReference>
<dbReference type="OrthoDB" id="193499at2759"/>
<proteinExistence type="inferred from homology"/>
<dbReference type="KEGG" id="pic:PICST_13387"/>
<comment type="similarity">
    <text evidence="4">Belongs to the cyclophilin-type PPIase family.</text>
</comment>
<name>A3LQ11_PICST</name>
<dbReference type="PRINTS" id="PR00153">
    <property type="entry name" value="CSAPPISMRASE"/>
</dbReference>
<dbReference type="FunCoup" id="A3LQ11">
    <property type="interactions" value="250"/>
</dbReference>
<dbReference type="PROSITE" id="PS00170">
    <property type="entry name" value="CSA_PPIASE_1"/>
    <property type="match status" value="1"/>
</dbReference>
<evidence type="ECO:0000259" key="5">
    <source>
        <dbReference type="PROSITE" id="PS50072"/>
    </source>
</evidence>
<dbReference type="Proteomes" id="UP000002258">
    <property type="component" value="Chromosome 2"/>
</dbReference>
<feature type="non-terminal residue" evidence="6">
    <location>
        <position position="1"/>
    </location>
</feature>
<dbReference type="SUPFAM" id="SSF50891">
    <property type="entry name" value="Cyclophilin-like"/>
    <property type="match status" value="1"/>
</dbReference>
<dbReference type="FunFam" id="2.40.100.10:FF:000001">
    <property type="entry name" value="Peptidyl-prolyl cis-trans isomerase"/>
    <property type="match status" value="1"/>
</dbReference>